<feature type="compositionally biased region" description="Polar residues" evidence="1">
    <location>
        <begin position="128"/>
        <end position="139"/>
    </location>
</feature>
<feature type="compositionally biased region" description="Acidic residues" evidence="1">
    <location>
        <begin position="94"/>
        <end position="105"/>
    </location>
</feature>
<gene>
    <name evidence="2" type="ORF">ANE_LOCUS18713</name>
</gene>
<feature type="compositionally biased region" description="Basic and acidic residues" evidence="1">
    <location>
        <begin position="106"/>
        <end position="115"/>
    </location>
</feature>
<accession>A0A565C3R9</accession>
<proteinExistence type="predicted"/>
<name>A0A565C3R9_9BRAS</name>
<comment type="caution">
    <text evidence="2">The sequence shown here is derived from an EMBL/GenBank/DDBJ whole genome shotgun (WGS) entry which is preliminary data.</text>
</comment>
<reference evidence="2" key="1">
    <citation type="submission" date="2019-07" db="EMBL/GenBank/DDBJ databases">
        <authorList>
            <person name="Dittberner H."/>
        </authorList>
    </citation>
    <scope>NUCLEOTIDE SEQUENCE [LARGE SCALE GENOMIC DNA]</scope>
</reference>
<evidence type="ECO:0000313" key="2">
    <source>
        <dbReference type="EMBL" id="VVB08269.1"/>
    </source>
</evidence>
<evidence type="ECO:0000313" key="3">
    <source>
        <dbReference type="Proteomes" id="UP000489600"/>
    </source>
</evidence>
<organism evidence="2 3">
    <name type="scientific">Arabis nemorensis</name>
    <dbReference type="NCBI Taxonomy" id="586526"/>
    <lineage>
        <taxon>Eukaryota</taxon>
        <taxon>Viridiplantae</taxon>
        <taxon>Streptophyta</taxon>
        <taxon>Embryophyta</taxon>
        <taxon>Tracheophyta</taxon>
        <taxon>Spermatophyta</taxon>
        <taxon>Magnoliopsida</taxon>
        <taxon>eudicotyledons</taxon>
        <taxon>Gunneridae</taxon>
        <taxon>Pentapetalae</taxon>
        <taxon>rosids</taxon>
        <taxon>malvids</taxon>
        <taxon>Brassicales</taxon>
        <taxon>Brassicaceae</taxon>
        <taxon>Arabideae</taxon>
        <taxon>Arabis</taxon>
    </lineage>
</organism>
<dbReference type="OrthoDB" id="1113676at2759"/>
<protein>
    <submittedName>
        <fullName evidence="2">Uncharacterized protein</fullName>
    </submittedName>
</protein>
<sequence>MSFDELRATVKEKLNLRACNIGIKLGYQYAEWLDIDDGDESSRQLITNDHEVEVFVHMRRKIEEVKLCVIVSLNCNGISAQLPMSDKMHYAPTETEDDEDGTSEDEGSKSDETWHDFAMSETPLTLPPSLTQDNVADVG</sequence>
<keyword evidence="3" id="KW-1185">Reference proteome</keyword>
<dbReference type="Proteomes" id="UP000489600">
    <property type="component" value="Unassembled WGS sequence"/>
</dbReference>
<dbReference type="EMBL" id="CABITT030000006">
    <property type="protein sequence ID" value="VVB08269.1"/>
    <property type="molecule type" value="Genomic_DNA"/>
</dbReference>
<feature type="region of interest" description="Disordered" evidence="1">
    <location>
        <begin position="84"/>
        <end position="139"/>
    </location>
</feature>
<evidence type="ECO:0000256" key="1">
    <source>
        <dbReference type="SAM" id="MobiDB-lite"/>
    </source>
</evidence>
<dbReference type="AlphaFoldDB" id="A0A565C3R9"/>